<reference evidence="2" key="1">
    <citation type="journal article" date="2023" name="Mol. Phylogenet. Evol.">
        <title>Genome-scale phylogeny and comparative genomics of the fungal order Sordariales.</title>
        <authorList>
            <person name="Hensen N."/>
            <person name="Bonometti L."/>
            <person name="Westerberg I."/>
            <person name="Brannstrom I.O."/>
            <person name="Guillou S."/>
            <person name="Cros-Aarteil S."/>
            <person name="Calhoun S."/>
            <person name="Haridas S."/>
            <person name="Kuo A."/>
            <person name="Mondo S."/>
            <person name="Pangilinan J."/>
            <person name="Riley R."/>
            <person name="LaButti K."/>
            <person name="Andreopoulos B."/>
            <person name="Lipzen A."/>
            <person name="Chen C."/>
            <person name="Yan M."/>
            <person name="Daum C."/>
            <person name="Ng V."/>
            <person name="Clum A."/>
            <person name="Steindorff A."/>
            <person name="Ohm R.A."/>
            <person name="Martin F."/>
            <person name="Silar P."/>
            <person name="Natvig D.O."/>
            <person name="Lalanne C."/>
            <person name="Gautier V."/>
            <person name="Ament-Velasquez S.L."/>
            <person name="Kruys A."/>
            <person name="Hutchinson M.I."/>
            <person name="Powell A.J."/>
            <person name="Barry K."/>
            <person name="Miller A.N."/>
            <person name="Grigoriev I.V."/>
            <person name="Debuchy R."/>
            <person name="Gladieux P."/>
            <person name="Hiltunen Thoren M."/>
            <person name="Johannesson H."/>
        </authorList>
    </citation>
    <scope>NUCLEOTIDE SEQUENCE</scope>
    <source>
        <strain evidence="2">CBS 168.71</strain>
    </source>
</reference>
<proteinExistence type="predicted"/>
<comment type="caution">
    <text evidence="2">The sequence shown here is derived from an EMBL/GenBank/DDBJ whole genome shotgun (WGS) entry which is preliminary data.</text>
</comment>
<accession>A0AAE0LPS7</accession>
<dbReference type="AlphaFoldDB" id="A0AAE0LPS7"/>
<sequence>MSQNISGQAPQGVGWYSLPPELRFMIYRSTWEARKITVHSVSPSVFFRVDENLKHVVHGTPTLPVTAHLNDEARQETLRHYHPIVGDLDCPSYKDWNLGPCMYFNPSLDVVFFSWIPVLWNIPQPPPASIRRLLDILLVAEHIVPERMDDFLMLQTACLKLDTPVLENICPALSSVDHVDAYGGANGRYRLCRDPRCTEPICDTLTKGPWRQHTLYFLSFVEMATRERGMLPYQPCREVEAYVSARIKPRHSWNVWGPGGTYRG</sequence>
<gene>
    <name evidence="2" type="ORF">B0H64DRAFT_203634</name>
</gene>
<dbReference type="InterPro" id="IPR045518">
    <property type="entry name" value="2EXR"/>
</dbReference>
<dbReference type="Pfam" id="PF20150">
    <property type="entry name" value="2EXR"/>
    <property type="match status" value="1"/>
</dbReference>
<reference evidence="2" key="2">
    <citation type="submission" date="2023-06" db="EMBL/GenBank/DDBJ databases">
        <authorList>
            <consortium name="Lawrence Berkeley National Laboratory"/>
            <person name="Haridas S."/>
            <person name="Hensen N."/>
            <person name="Bonometti L."/>
            <person name="Westerberg I."/>
            <person name="Brannstrom I.O."/>
            <person name="Guillou S."/>
            <person name="Cros-Aarteil S."/>
            <person name="Calhoun S."/>
            <person name="Kuo A."/>
            <person name="Mondo S."/>
            <person name="Pangilinan J."/>
            <person name="Riley R."/>
            <person name="Labutti K."/>
            <person name="Andreopoulos B."/>
            <person name="Lipzen A."/>
            <person name="Chen C."/>
            <person name="Yanf M."/>
            <person name="Daum C."/>
            <person name="Ng V."/>
            <person name="Clum A."/>
            <person name="Steindorff A."/>
            <person name="Ohm R."/>
            <person name="Martin F."/>
            <person name="Silar P."/>
            <person name="Natvig D."/>
            <person name="Lalanne C."/>
            <person name="Gautier V."/>
            <person name="Ament-Velasquez S.L."/>
            <person name="Kruys A."/>
            <person name="Hutchinson M.I."/>
            <person name="Powell A.J."/>
            <person name="Barry K."/>
            <person name="Miller A.N."/>
            <person name="Grigoriev I.V."/>
            <person name="Debuchy R."/>
            <person name="Gladieux P."/>
            <person name="Thoren M.H."/>
            <person name="Johannesson H."/>
        </authorList>
    </citation>
    <scope>NUCLEOTIDE SEQUENCE</scope>
    <source>
        <strain evidence="2">CBS 168.71</strain>
    </source>
</reference>
<dbReference type="Proteomes" id="UP001278766">
    <property type="component" value="Unassembled WGS sequence"/>
</dbReference>
<evidence type="ECO:0000313" key="3">
    <source>
        <dbReference type="Proteomes" id="UP001278766"/>
    </source>
</evidence>
<evidence type="ECO:0000259" key="1">
    <source>
        <dbReference type="Pfam" id="PF20150"/>
    </source>
</evidence>
<feature type="domain" description="2EXR" evidence="1">
    <location>
        <begin position="17"/>
        <end position="111"/>
    </location>
</feature>
<dbReference type="RefSeq" id="XP_062656451.1">
    <property type="nucleotide sequence ID" value="XM_062799300.1"/>
</dbReference>
<name>A0AAE0LPS7_9PEZI</name>
<protein>
    <recommendedName>
        <fullName evidence="1">2EXR domain-containing protein</fullName>
    </recommendedName>
</protein>
<organism evidence="2 3">
    <name type="scientific">Chaetomium fimeti</name>
    <dbReference type="NCBI Taxonomy" id="1854472"/>
    <lineage>
        <taxon>Eukaryota</taxon>
        <taxon>Fungi</taxon>
        <taxon>Dikarya</taxon>
        <taxon>Ascomycota</taxon>
        <taxon>Pezizomycotina</taxon>
        <taxon>Sordariomycetes</taxon>
        <taxon>Sordariomycetidae</taxon>
        <taxon>Sordariales</taxon>
        <taxon>Chaetomiaceae</taxon>
        <taxon>Chaetomium</taxon>
    </lineage>
</organism>
<dbReference type="GeneID" id="87836248"/>
<keyword evidence="3" id="KW-1185">Reference proteome</keyword>
<dbReference type="EMBL" id="JAUEPN010000006">
    <property type="protein sequence ID" value="KAK3292937.1"/>
    <property type="molecule type" value="Genomic_DNA"/>
</dbReference>
<evidence type="ECO:0000313" key="2">
    <source>
        <dbReference type="EMBL" id="KAK3292937.1"/>
    </source>
</evidence>